<dbReference type="PIRSF" id="PIRSF009320">
    <property type="entry name" value="Nuc_binding_HP_1000"/>
    <property type="match status" value="1"/>
</dbReference>
<keyword evidence="2" id="KW-1185">Reference proteome</keyword>
<evidence type="ECO:0000313" key="2">
    <source>
        <dbReference type="Proteomes" id="UP000584824"/>
    </source>
</evidence>
<sequence length="241" mass="26337">MPIITFANSKGGAGKTTAVLLLATELCRRGYRVDVLDADPQQWFSRWHDVSGGKVRNMTVVSYVTESSLADRIADSKARADYTIIDLPGVRSPLLARALGHSDHVLIPVQGCAMDAQGGAHVLEMLKFLADKAKIRIPHSVVLTRVNPLVTTRALMAVRQLLASRNVHVLDTPIIERAAFRDIFDIGGTLQDLDPVRVSNLDKAQENARAFAHEVLARVWGRVTDELAAADIERRTSEAAA</sequence>
<accession>A0A7W6K261</accession>
<dbReference type="RefSeq" id="WP_183792600.1">
    <property type="nucleotide sequence ID" value="NZ_JACIDU010000008.1"/>
</dbReference>
<organism evidence="1 2">
    <name type="scientific">Allorhizobium borbori</name>
    <dbReference type="NCBI Taxonomy" id="485907"/>
    <lineage>
        <taxon>Bacteria</taxon>
        <taxon>Pseudomonadati</taxon>
        <taxon>Pseudomonadota</taxon>
        <taxon>Alphaproteobacteria</taxon>
        <taxon>Hyphomicrobiales</taxon>
        <taxon>Rhizobiaceae</taxon>
        <taxon>Rhizobium/Agrobacterium group</taxon>
        <taxon>Allorhizobium</taxon>
    </lineage>
</organism>
<dbReference type="PANTHER" id="PTHR13696:SF96">
    <property type="entry name" value="COBQ_COBB_MIND_PARA NUCLEOTIDE BINDING DOMAIN-CONTAINING PROTEIN"/>
    <property type="match status" value="1"/>
</dbReference>
<dbReference type="PANTHER" id="PTHR13696">
    <property type="entry name" value="P-LOOP CONTAINING NUCLEOSIDE TRIPHOSPHATE HYDROLASE"/>
    <property type="match status" value="1"/>
</dbReference>
<comment type="caution">
    <text evidence="1">The sequence shown here is derived from an EMBL/GenBank/DDBJ whole genome shotgun (WGS) entry which is preliminary data.</text>
</comment>
<dbReference type="InterPro" id="IPR027417">
    <property type="entry name" value="P-loop_NTPase"/>
</dbReference>
<dbReference type="InterPro" id="IPR009744">
    <property type="entry name" value="VirC1"/>
</dbReference>
<name>A0A7W6K261_9HYPH</name>
<dbReference type="Pfam" id="PF07015">
    <property type="entry name" value="VirC1"/>
    <property type="match status" value="1"/>
</dbReference>
<reference evidence="1 2" key="1">
    <citation type="submission" date="2020-08" db="EMBL/GenBank/DDBJ databases">
        <title>Genomic Encyclopedia of Type Strains, Phase IV (KMG-IV): sequencing the most valuable type-strain genomes for metagenomic binning, comparative biology and taxonomic classification.</title>
        <authorList>
            <person name="Goeker M."/>
        </authorList>
    </citation>
    <scope>NUCLEOTIDE SEQUENCE [LARGE SCALE GENOMIC DNA]</scope>
    <source>
        <strain evidence="1 2">DSM 26385</strain>
    </source>
</reference>
<gene>
    <name evidence="1" type="ORF">GGQ66_002336</name>
</gene>
<dbReference type="Gene3D" id="3.40.50.300">
    <property type="entry name" value="P-loop containing nucleotide triphosphate hydrolases"/>
    <property type="match status" value="1"/>
</dbReference>
<protein>
    <submittedName>
        <fullName evidence="1">Chromosome partitioning protein</fullName>
    </submittedName>
</protein>
<dbReference type="InterPro" id="IPR050678">
    <property type="entry name" value="DNA_Partitioning_ATPase"/>
</dbReference>
<dbReference type="AlphaFoldDB" id="A0A7W6K261"/>
<dbReference type="EMBL" id="JACIDU010000008">
    <property type="protein sequence ID" value="MBB4103768.1"/>
    <property type="molecule type" value="Genomic_DNA"/>
</dbReference>
<dbReference type="CDD" id="cd02042">
    <property type="entry name" value="ParAB_family"/>
    <property type="match status" value="1"/>
</dbReference>
<proteinExistence type="predicted"/>
<dbReference type="Proteomes" id="UP000584824">
    <property type="component" value="Unassembled WGS sequence"/>
</dbReference>
<evidence type="ECO:0000313" key="1">
    <source>
        <dbReference type="EMBL" id="MBB4103768.1"/>
    </source>
</evidence>
<dbReference type="SUPFAM" id="SSF52540">
    <property type="entry name" value="P-loop containing nucleoside triphosphate hydrolases"/>
    <property type="match status" value="1"/>
</dbReference>